<evidence type="ECO:0000256" key="10">
    <source>
        <dbReference type="PROSITE-ProRule" id="PRU00169"/>
    </source>
</evidence>
<dbReference type="Pfam" id="PF00069">
    <property type="entry name" value="Pkinase"/>
    <property type="match status" value="2"/>
</dbReference>
<keyword evidence="5" id="KW-0547">Nucleotide-binding</keyword>
<feature type="region of interest" description="Disordered" evidence="11">
    <location>
        <begin position="719"/>
        <end position="760"/>
    </location>
</feature>
<feature type="region of interest" description="Disordered" evidence="11">
    <location>
        <begin position="535"/>
        <end position="564"/>
    </location>
</feature>
<evidence type="ECO:0000313" key="17">
    <source>
        <dbReference type="Proteomes" id="UP000001744"/>
    </source>
</evidence>
<evidence type="ECO:0000259" key="12">
    <source>
        <dbReference type="PROSITE" id="PS50011"/>
    </source>
</evidence>
<keyword evidence="3" id="KW-0597">Phosphoprotein</keyword>
<evidence type="ECO:0000256" key="11">
    <source>
        <dbReference type="SAM" id="MobiDB-lite"/>
    </source>
</evidence>
<dbReference type="VEuPathDB" id="FungiDB:SJAG_00256"/>
<dbReference type="GO" id="GO:0005634">
    <property type="term" value="C:nucleus"/>
    <property type="evidence" value="ECO:0000318"/>
    <property type="project" value="GO_Central"/>
</dbReference>
<dbReference type="InterPro" id="IPR050236">
    <property type="entry name" value="Ser_Thr_kinase_AGC"/>
</dbReference>
<dbReference type="FunFam" id="3.30.200.20:FF:001008">
    <property type="entry name" value="Serine/threonine-protein kinase cek1"/>
    <property type="match status" value="1"/>
</dbReference>
<dbReference type="GeneID" id="7047843"/>
<evidence type="ECO:0000256" key="1">
    <source>
        <dbReference type="ARBA" id="ARBA00012513"/>
    </source>
</evidence>
<feature type="compositionally biased region" description="Polar residues" evidence="11">
    <location>
        <begin position="1057"/>
        <end position="1069"/>
    </location>
</feature>
<feature type="region of interest" description="Disordered" evidence="11">
    <location>
        <begin position="995"/>
        <end position="1027"/>
    </location>
</feature>
<dbReference type="GO" id="GO:1902472">
    <property type="term" value="P:regulation of mitotic cytokinesis, division site positioning"/>
    <property type="evidence" value="ECO:0007669"/>
    <property type="project" value="EnsemblFungi"/>
</dbReference>
<dbReference type="PROSITE" id="PS00108">
    <property type="entry name" value="PROTEIN_KINASE_ST"/>
    <property type="match status" value="1"/>
</dbReference>
<dbReference type="RefSeq" id="XP_002171548.1">
    <property type="nucleotide sequence ID" value="XM_002171512.1"/>
</dbReference>
<dbReference type="GO" id="GO:0005524">
    <property type="term" value="F:ATP binding"/>
    <property type="evidence" value="ECO:0007669"/>
    <property type="project" value="UniProtKB-KW"/>
</dbReference>
<dbReference type="PANTHER" id="PTHR24356:SF1">
    <property type="entry name" value="SERINE_THREONINE-PROTEIN KINASE GREATWALL"/>
    <property type="match status" value="1"/>
</dbReference>
<evidence type="ECO:0000256" key="6">
    <source>
        <dbReference type="ARBA" id="ARBA00022777"/>
    </source>
</evidence>
<feature type="region of interest" description="Disordered" evidence="11">
    <location>
        <begin position="1057"/>
        <end position="1083"/>
    </location>
</feature>
<reference evidence="15 17" key="1">
    <citation type="journal article" date="2011" name="Science">
        <title>Comparative functional genomics of the fission yeasts.</title>
        <authorList>
            <person name="Rhind N."/>
            <person name="Chen Z."/>
            <person name="Yassour M."/>
            <person name="Thompson D.A."/>
            <person name="Haas B.J."/>
            <person name="Habib N."/>
            <person name="Wapinski I."/>
            <person name="Roy S."/>
            <person name="Lin M.F."/>
            <person name="Heiman D.I."/>
            <person name="Young S.K."/>
            <person name="Furuya K."/>
            <person name="Guo Y."/>
            <person name="Pidoux A."/>
            <person name="Chen H.M."/>
            <person name="Robbertse B."/>
            <person name="Goldberg J.M."/>
            <person name="Aoki K."/>
            <person name="Bayne E.H."/>
            <person name="Berlin A.M."/>
            <person name="Desjardins C.A."/>
            <person name="Dobbs E."/>
            <person name="Dukaj L."/>
            <person name="Fan L."/>
            <person name="FitzGerald M.G."/>
            <person name="French C."/>
            <person name="Gujja S."/>
            <person name="Hansen K."/>
            <person name="Keifenheim D."/>
            <person name="Levin J.Z."/>
            <person name="Mosher R.A."/>
            <person name="Mueller C.A."/>
            <person name="Pfiffner J."/>
            <person name="Priest M."/>
            <person name="Russ C."/>
            <person name="Smialowska A."/>
            <person name="Swoboda P."/>
            <person name="Sykes S.M."/>
            <person name="Vaughn M."/>
            <person name="Vengrova S."/>
            <person name="Yoder R."/>
            <person name="Zeng Q."/>
            <person name="Allshire R."/>
            <person name="Baulcombe D."/>
            <person name="Birren B.W."/>
            <person name="Brown W."/>
            <person name="Ekwall K."/>
            <person name="Kellis M."/>
            <person name="Leatherwood J."/>
            <person name="Levin H."/>
            <person name="Margalit H."/>
            <person name="Martienssen R."/>
            <person name="Nieduszynski C.A."/>
            <person name="Spatafora J.W."/>
            <person name="Friedman N."/>
            <person name="Dalgaard J.Z."/>
            <person name="Baumann P."/>
            <person name="Niki H."/>
            <person name="Regev A."/>
            <person name="Nusbaum C."/>
        </authorList>
    </citation>
    <scope>NUCLEOTIDE SEQUENCE [LARGE SCALE GENOMIC DNA]</scope>
    <source>
        <strain evidence="17">yFS275 / FY16936</strain>
    </source>
</reference>
<dbReference type="PANTHER" id="PTHR24356">
    <property type="entry name" value="SERINE/THREONINE-PROTEIN KINASE"/>
    <property type="match status" value="1"/>
</dbReference>
<keyword evidence="17" id="KW-1185">Reference proteome</keyword>
<sequence>MELAVSKDPVELSDIGGEVFVLELSLNCEINYVSANLLQVVGRSLDNLVGKPVASLVTDDEVFHESTTSLMEDDSRSAKVETFLSILPPEDDVFLRDEDMAQQPVSKGIEGTGILIKNPATGESTHTLWVFKEAKGDDEVRDVITTQLSATLGFGAKLLVDYLNQVRASASGNVPEELFLCRVCDQKVPNWLFEKHTELCLLVHQVEARVLSMNDELVDHRNLLVAMCEELEDDPNKLSIAYNDTVLQALPAPSTAVAPSHGRPSHGHSRYGNSNDHKRRAHEFLLRMVMRALELTDLGLSIHTSSANTSMTCRTINDFRALSPTSEMATSEALSWCTPQVSDEGLRLLFRETMELVQRKIKENNRLSNILYYFTRLCSELQDQVRAFVERMCHVGNDTPSSALSPIASALDFNQSEFRGPRDSVPTSSLNLESDSAFKKTNVSEANPTCPGASMLSSVIKTQTSPPPLTSFHDLPNPMNNMNMTVPPPDKCVSTAATSSPIMAAVQPSSYSRRQSISSVNMMYGVVSSSYTMDSSPIHKRSPSLSGNSLMRNTSDSSPVPAISMPVMGSKTTASIKDFELIKPISKGAFGSVYLAKKRATGEIYAIKVLKKGDMIAKNQVTNVRSERAILMAQEQSPFIAQLYYAFQSKHYLYLVMEFMNGGDLAALLKSFGALPVSWVKTYSSEIILALKHLHELGIIHRDIKPDNILMTTRQYRLQKQRENDDSGDTSSQGTLTTPRPSYPNSPILGATLSAHQSRSSSPLTREFRHALLNASEGGSIGTEFIEPLSLSAGTSGHASFQEASDSGDSLMHVPLSKGKRHRHQPSWSFFRQPDAPKHFVGTPDYLAPETIQGSSQDDMVDWWAVGCVIFECLFGYPPFHADSPEKIFKNIVSHSILWPDRDDFEYGPEIYDLLNRFLDPNPETRLGAKGVDEIQAHPFFSDIDWDHVSEQAAPFVPITEDSYDTVYFDSRGASFEEKSISSLVNDDAATFISPKTDTSRSYRSTPTSARRMSSSRSRRSSHTTGMDEFGSFSYKNLSVLEQANRDAVERIRLEFQQKTGSAPSTPDSLSDKASVPDKLSVSNPPKFAKKFNMLNALSTEVSCAISENSSPISPLSSNLALKRNQNRHFSDSEAVAHGLSKVSIGSETPEQGSPKLKSETGRPSSSHIPTISLRNEWNRRSATNLHFLVCEDSSNTYSDLVTYLRSNFATVTVVDNPNRFLFYLMSNTKFSIIFIQLYLPRVSGISLIKLLRTSTFVNRNTPTVALFSSRVDLGTTLPPVFDGRLYIPINYSRLNDYISRFCNFSPISEMEF</sequence>
<dbReference type="eggNOG" id="KOG0605">
    <property type="taxonomic scope" value="Eukaryota"/>
</dbReference>
<organism evidence="15 17">
    <name type="scientific">Schizosaccharomyces japonicus (strain yFS275 / FY16936)</name>
    <name type="common">Fission yeast</name>
    <dbReference type="NCBI Taxonomy" id="402676"/>
    <lineage>
        <taxon>Eukaryota</taxon>
        <taxon>Fungi</taxon>
        <taxon>Dikarya</taxon>
        <taxon>Ascomycota</taxon>
        <taxon>Taphrinomycotina</taxon>
        <taxon>Schizosaccharomycetes</taxon>
        <taxon>Schizosaccharomycetales</taxon>
        <taxon>Schizosaccharomycetaceae</taxon>
        <taxon>Schizosaccharomyces</taxon>
    </lineage>
</organism>
<dbReference type="GO" id="GO:0005737">
    <property type="term" value="C:cytoplasm"/>
    <property type="evidence" value="ECO:0000318"/>
    <property type="project" value="GO_Central"/>
</dbReference>
<dbReference type="PROSITE" id="PS51285">
    <property type="entry name" value="AGC_KINASE_CTER"/>
    <property type="match status" value="1"/>
</dbReference>
<evidence type="ECO:0000313" key="16">
    <source>
        <dbReference type="JaponicusDB" id="SJAG_00256"/>
    </source>
</evidence>
<keyword evidence="6 15" id="KW-0418">Kinase</keyword>
<accession>B6JV54</accession>
<dbReference type="SMART" id="SM00220">
    <property type="entry name" value="S_TKc"/>
    <property type="match status" value="1"/>
</dbReference>
<feature type="domain" description="AGC-kinase C-terminal" evidence="14">
    <location>
        <begin position="942"/>
        <end position="1045"/>
    </location>
</feature>
<dbReference type="InterPro" id="IPR001789">
    <property type="entry name" value="Sig_transdc_resp-reg_receiver"/>
</dbReference>
<feature type="compositionally biased region" description="Polar residues" evidence="11">
    <location>
        <begin position="543"/>
        <end position="558"/>
    </location>
</feature>
<feature type="region of interest" description="Disordered" evidence="11">
    <location>
        <begin position="254"/>
        <end position="275"/>
    </location>
</feature>
<dbReference type="EMBL" id="KE651166">
    <property type="protein sequence ID" value="EEB05255.1"/>
    <property type="molecule type" value="Genomic_DNA"/>
</dbReference>
<evidence type="ECO:0000313" key="15">
    <source>
        <dbReference type="EMBL" id="EEB05255.1"/>
    </source>
</evidence>
<dbReference type="GO" id="GO:1900237">
    <property type="term" value="P:positive regulation of induction of conjugation with cellular fusion"/>
    <property type="evidence" value="ECO:0007669"/>
    <property type="project" value="EnsemblFungi"/>
</dbReference>
<dbReference type="OrthoDB" id="162894at2759"/>
<evidence type="ECO:0000256" key="2">
    <source>
        <dbReference type="ARBA" id="ARBA00022527"/>
    </source>
</evidence>
<dbReference type="InterPro" id="IPR000961">
    <property type="entry name" value="AGC-kinase_C"/>
</dbReference>
<dbReference type="JaponicusDB" id="SJAG_00256">
    <property type="gene designation" value="ppk18"/>
</dbReference>
<dbReference type="FunFam" id="1.10.510.10:FF:000340">
    <property type="entry name" value="Serine threonine protein kinase"/>
    <property type="match status" value="1"/>
</dbReference>
<feature type="domain" description="Protein kinase" evidence="12">
    <location>
        <begin position="579"/>
        <end position="941"/>
    </location>
</feature>
<evidence type="ECO:0000256" key="5">
    <source>
        <dbReference type="ARBA" id="ARBA00022741"/>
    </source>
</evidence>
<dbReference type="GO" id="GO:0000160">
    <property type="term" value="P:phosphorelay signal transduction system"/>
    <property type="evidence" value="ECO:0007669"/>
    <property type="project" value="InterPro"/>
</dbReference>
<dbReference type="InterPro" id="IPR000719">
    <property type="entry name" value="Prot_kinase_dom"/>
</dbReference>
<dbReference type="GO" id="GO:1905287">
    <property type="term" value="P:positive regulation of G2/M transition of mitotic cell cycle involved in cellular response to nitrogen starvation"/>
    <property type="evidence" value="ECO:0007669"/>
    <property type="project" value="EnsemblFungi"/>
</dbReference>
<evidence type="ECO:0000256" key="7">
    <source>
        <dbReference type="ARBA" id="ARBA00022840"/>
    </source>
</evidence>
<feature type="domain" description="Response regulatory" evidence="13">
    <location>
        <begin position="1187"/>
        <end position="1303"/>
    </location>
</feature>
<dbReference type="GO" id="GO:0035556">
    <property type="term" value="P:intracellular signal transduction"/>
    <property type="evidence" value="ECO:0000318"/>
    <property type="project" value="GO_Central"/>
</dbReference>
<dbReference type="Gene3D" id="3.40.50.2300">
    <property type="match status" value="1"/>
</dbReference>
<comment type="catalytic activity">
    <reaction evidence="9">
        <text>L-seryl-[protein] + ATP = O-phospho-L-seryl-[protein] + ADP + H(+)</text>
        <dbReference type="Rhea" id="RHEA:17989"/>
        <dbReference type="Rhea" id="RHEA-COMP:9863"/>
        <dbReference type="Rhea" id="RHEA-COMP:11604"/>
        <dbReference type="ChEBI" id="CHEBI:15378"/>
        <dbReference type="ChEBI" id="CHEBI:29999"/>
        <dbReference type="ChEBI" id="CHEBI:30616"/>
        <dbReference type="ChEBI" id="CHEBI:83421"/>
        <dbReference type="ChEBI" id="CHEBI:456216"/>
        <dbReference type="EC" id="2.7.11.1"/>
    </reaction>
</comment>
<dbReference type="HOGENOM" id="CLU_000709_5_0_1"/>
<evidence type="ECO:0000256" key="8">
    <source>
        <dbReference type="ARBA" id="ARBA00047899"/>
    </source>
</evidence>
<dbReference type="PROSITE" id="PS50110">
    <property type="entry name" value="RESPONSE_REGULATORY"/>
    <property type="match status" value="1"/>
</dbReference>
<evidence type="ECO:0000256" key="4">
    <source>
        <dbReference type="ARBA" id="ARBA00022679"/>
    </source>
</evidence>
<dbReference type="STRING" id="402676.B6JV54"/>
<protein>
    <recommendedName>
        <fullName evidence="1">non-specific serine/threonine protein kinase</fullName>
        <ecNumber evidence="1">2.7.11.1</ecNumber>
    </recommendedName>
</protein>
<dbReference type="Gene3D" id="3.30.200.20">
    <property type="entry name" value="Phosphorylase Kinase, domain 1"/>
    <property type="match status" value="2"/>
</dbReference>
<feature type="region of interest" description="Disordered" evidence="11">
    <location>
        <begin position="1141"/>
        <end position="1170"/>
    </location>
</feature>
<evidence type="ECO:0000256" key="3">
    <source>
        <dbReference type="ARBA" id="ARBA00022553"/>
    </source>
</evidence>
<comment type="catalytic activity">
    <reaction evidence="8">
        <text>L-threonyl-[protein] + ATP = O-phospho-L-threonyl-[protein] + ADP + H(+)</text>
        <dbReference type="Rhea" id="RHEA:46608"/>
        <dbReference type="Rhea" id="RHEA-COMP:11060"/>
        <dbReference type="Rhea" id="RHEA-COMP:11605"/>
        <dbReference type="ChEBI" id="CHEBI:15378"/>
        <dbReference type="ChEBI" id="CHEBI:30013"/>
        <dbReference type="ChEBI" id="CHEBI:30616"/>
        <dbReference type="ChEBI" id="CHEBI:61977"/>
        <dbReference type="ChEBI" id="CHEBI:456216"/>
        <dbReference type="EC" id="2.7.11.1"/>
    </reaction>
</comment>
<keyword evidence="4" id="KW-0808">Transferase</keyword>
<dbReference type="InterPro" id="IPR011009">
    <property type="entry name" value="Kinase-like_dom_sf"/>
</dbReference>
<feature type="compositionally biased region" description="Polar residues" evidence="11">
    <location>
        <begin position="729"/>
        <end position="745"/>
    </location>
</feature>
<dbReference type="OMA" id="AKLYYAF"/>
<proteinExistence type="predicted"/>
<dbReference type="EC" id="2.7.11.1" evidence="1"/>
<comment type="caution">
    <text evidence="10">Lacks conserved residue(s) required for the propagation of feature annotation.</text>
</comment>
<dbReference type="SUPFAM" id="SSF56112">
    <property type="entry name" value="Protein kinase-like (PK-like)"/>
    <property type="match status" value="1"/>
</dbReference>
<dbReference type="InterPro" id="IPR008271">
    <property type="entry name" value="Ser/Thr_kinase_AS"/>
</dbReference>
<name>B6JV54_SCHJY</name>
<keyword evidence="2" id="KW-0723">Serine/threonine-protein kinase</keyword>
<dbReference type="SUPFAM" id="SSF52172">
    <property type="entry name" value="CheY-like"/>
    <property type="match status" value="1"/>
</dbReference>
<dbReference type="Proteomes" id="UP000001744">
    <property type="component" value="Unassembled WGS sequence"/>
</dbReference>
<dbReference type="GO" id="GO:0004674">
    <property type="term" value="F:protein serine/threonine kinase activity"/>
    <property type="evidence" value="ECO:0000318"/>
    <property type="project" value="GO_Central"/>
</dbReference>
<evidence type="ECO:0000259" key="14">
    <source>
        <dbReference type="PROSITE" id="PS51285"/>
    </source>
</evidence>
<gene>
    <name evidence="16" type="primary">ppk18</name>
    <name evidence="15" type="ORF">SJAG_00256</name>
</gene>
<dbReference type="InterPro" id="IPR011006">
    <property type="entry name" value="CheY-like_superfamily"/>
</dbReference>
<feature type="compositionally biased region" description="Low complexity" evidence="11">
    <location>
        <begin position="1004"/>
        <end position="1016"/>
    </location>
</feature>
<dbReference type="Gene3D" id="1.10.510.10">
    <property type="entry name" value="Transferase(Phosphotransferase) domain 1"/>
    <property type="match status" value="2"/>
</dbReference>
<evidence type="ECO:0000259" key="13">
    <source>
        <dbReference type="PROSITE" id="PS50110"/>
    </source>
</evidence>
<dbReference type="PROSITE" id="PS50011">
    <property type="entry name" value="PROTEIN_KINASE_DOM"/>
    <property type="match status" value="1"/>
</dbReference>
<evidence type="ECO:0000256" key="9">
    <source>
        <dbReference type="ARBA" id="ARBA00048679"/>
    </source>
</evidence>
<keyword evidence="7" id="KW-0067">ATP-binding</keyword>
<dbReference type="GO" id="GO:0007346">
    <property type="term" value="P:regulation of mitotic cell cycle"/>
    <property type="evidence" value="ECO:0000318"/>
    <property type="project" value="GO_Central"/>
</dbReference>